<feature type="domain" description="Homeobox" evidence="10">
    <location>
        <begin position="169"/>
        <end position="289"/>
    </location>
</feature>
<dbReference type="PANTHER" id="PTHR46770">
    <property type="entry name" value="HOMEOBOX PROTEIN ORTHOPEDIA"/>
    <property type="match status" value="1"/>
</dbReference>
<feature type="compositionally biased region" description="Gly residues" evidence="9">
    <location>
        <begin position="405"/>
        <end position="438"/>
    </location>
</feature>
<organism evidence="12 13">
    <name type="scientific">Cyphomyrmex costatus</name>
    <dbReference type="NCBI Taxonomy" id="456900"/>
    <lineage>
        <taxon>Eukaryota</taxon>
        <taxon>Metazoa</taxon>
        <taxon>Ecdysozoa</taxon>
        <taxon>Arthropoda</taxon>
        <taxon>Hexapoda</taxon>
        <taxon>Insecta</taxon>
        <taxon>Pterygota</taxon>
        <taxon>Neoptera</taxon>
        <taxon>Endopterygota</taxon>
        <taxon>Hymenoptera</taxon>
        <taxon>Apocrita</taxon>
        <taxon>Aculeata</taxon>
        <taxon>Formicoidea</taxon>
        <taxon>Formicidae</taxon>
        <taxon>Myrmicinae</taxon>
        <taxon>Cyphomyrmex</taxon>
    </lineage>
</organism>
<keyword evidence="3 7" id="KW-0238">DNA-binding</keyword>
<dbReference type="PROSITE" id="PS50803">
    <property type="entry name" value="OAR"/>
    <property type="match status" value="1"/>
</dbReference>
<dbReference type="FunFam" id="1.10.10.60:FF:000719">
    <property type="entry name" value="Homeobox protein orthopedia-like Protein"/>
    <property type="match status" value="1"/>
</dbReference>
<keyword evidence="5 7" id="KW-0539">Nucleus</keyword>
<feature type="region of interest" description="Disordered" evidence="9">
    <location>
        <begin position="451"/>
        <end position="502"/>
    </location>
</feature>
<evidence type="ECO:0000256" key="3">
    <source>
        <dbReference type="ARBA" id="ARBA00023125"/>
    </source>
</evidence>
<reference evidence="12 13" key="1">
    <citation type="submission" date="2016-03" db="EMBL/GenBank/DDBJ databases">
        <title>Cyphomyrmex costatus WGS genome.</title>
        <authorList>
            <person name="Nygaard S."/>
            <person name="Hu H."/>
            <person name="Boomsma J."/>
            <person name="Zhang G."/>
        </authorList>
    </citation>
    <scope>NUCLEOTIDE SEQUENCE [LARGE SCALE GENOMIC DNA]</scope>
    <source>
        <strain evidence="12">MS0001</strain>
        <tissue evidence="12">Whole body</tissue>
    </source>
</reference>
<evidence type="ECO:0000256" key="6">
    <source>
        <dbReference type="ARBA" id="ARBA00067166"/>
    </source>
</evidence>
<dbReference type="GO" id="GO:0003677">
    <property type="term" value="F:DNA binding"/>
    <property type="evidence" value="ECO:0007669"/>
    <property type="project" value="UniProtKB-UniRule"/>
</dbReference>
<keyword evidence="4 7" id="KW-0371">Homeobox</keyword>
<evidence type="ECO:0000259" key="11">
    <source>
        <dbReference type="PROSITE" id="PS50803"/>
    </source>
</evidence>
<evidence type="ECO:0000256" key="7">
    <source>
        <dbReference type="PROSITE-ProRule" id="PRU00108"/>
    </source>
</evidence>
<keyword evidence="13" id="KW-1185">Reference proteome</keyword>
<dbReference type="InterPro" id="IPR051895">
    <property type="entry name" value="OTP_Homeobox"/>
</dbReference>
<dbReference type="Gene3D" id="1.10.10.60">
    <property type="entry name" value="Homeodomain-like"/>
    <property type="match status" value="1"/>
</dbReference>
<dbReference type="STRING" id="456900.A0A195CXD1"/>
<accession>A0A195CXD1</accession>
<feature type="region of interest" description="Disordered" evidence="9">
    <location>
        <begin position="395"/>
        <end position="438"/>
    </location>
</feature>
<sequence>MEEGEVEGKRVEKEEDGWGIQRAGYPLIGAAFAAVTAYHKAETAKETVTWIEFTSGYGQPSHGYQPLRPGARATENPTTGIPLSGSETLPACLLFFSATLHPSRRRTLWHVGAKDAQDLKRYEKEHGVLGVNLGSGLSAGGGLTLHQELIMTMPGAGSAAGIGQDDKPAKQKRHRTRFTPAQLNELERCFGKTHYPDIFLREEIALRIGLTESRVQHPERNHERETLSRFVAIRGVFPRNPAACLDGKLNLYQRLLKPPLRGLATSSPPPKPHPNLVWFQNRRAKWKKRKKTTNVFRSSGSLLPSHGLPPFGPMTSDLCTGMFHTPADRWGMGTGLGQLQSGMTMSGFGQLGQQSTGSLGSSLSLGNSGLPINSPSQSVYHTNYGLNSISGVHVSASRGSPPGSSVGGGQAGMGSGLNCGQGSPGTTSGTGSGSGGTGGGGVSCVADVSTNEGSDWRGAHSIAALRRRASDASQQYSPQPPPPGPPQYTHDMEYSPVYQGVV</sequence>
<feature type="domain" description="OAR" evidence="11">
    <location>
        <begin position="460"/>
        <end position="473"/>
    </location>
</feature>
<evidence type="ECO:0000313" key="12">
    <source>
        <dbReference type="EMBL" id="KYN05323.1"/>
    </source>
</evidence>
<feature type="DNA-binding region" description="Homeobox" evidence="7">
    <location>
        <begin position="171"/>
        <end position="290"/>
    </location>
</feature>
<evidence type="ECO:0000256" key="1">
    <source>
        <dbReference type="ARBA" id="ARBA00004123"/>
    </source>
</evidence>
<dbReference type="GO" id="GO:0005634">
    <property type="term" value="C:nucleus"/>
    <property type="evidence" value="ECO:0007669"/>
    <property type="project" value="UniProtKB-SubCell"/>
</dbReference>
<dbReference type="SMART" id="SM00389">
    <property type="entry name" value="HOX"/>
    <property type="match status" value="1"/>
</dbReference>
<dbReference type="CDD" id="cd00086">
    <property type="entry name" value="homeodomain"/>
    <property type="match status" value="1"/>
</dbReference>
<proteinExistence type="inferred from homology"/>
<comment type="similarity">
    <text evidence="2">Belongs to the paired homeobox family. Bicoid subfamily.</text>
</comment>
<evidence type="ECO:0000256" key="8">
    <source>
        <dbReference type="RuleBase" id="RU000682"/>
    </source>
</evidence>
<comment type="subcellular location">
    <subcellularLocation>
        <location evidence="1 7 8">Nucleus</location>
    </subcellularLocation>
</comment>
<dbReference type="PANTHER" id="PTHR46770:SF1">
    <property type="entry name" value="HOMEOBOX PROTEIN ORTHOPEDIA"/>
    <property type="match status" value="1"/>
</dbReference>
<dbReference type="InterPro" id="IPR001356">
    <property type="entry name" value="HD"/>
</dbReference>
<evidence type="ECO:0000256" key="5">
    <source>
        <dbReference type="ARBA" id="ARBA00023242"/>
    </source>
</evidence>
<evidence type="ECO:0000256" key="9">
    <source>
        <dbReference type="SAM" id="MobiDB-lite"/>
    </source>
</evidence>
<dbReference type="EMBL" id="KQ977141">
    <property type="protein sequence ID" value="KYN05323.1"/>
    <property type="molecule type" value="Genomic_DNA"/>
</dbReference>
<dbReference type="GO" id="GO:0030182">
    <property type="term" value="P:neuron differentiation"/>
    <property type="evidence" value="ECO:0007669"/>
    <property type="project" value="TreeGrafter"/>
</dbReference>
<gene>
    <name evidence="12" type="ORF">ALC62_03607</name>
</gene>
<evidence type="ECO:0000259" key="10">
    <source>
        <dbReference type="PROSITE" id="PS50071"/>
    </source>
</evidence>
<dbReference type="SUPFAM" id="SSF46689">
    <property type="entry name" value="Homeodomain-like"/>
    <property type="match status" value="1"/>
</dbReference>
<protein>
    <recommendedName>
        <fullName evidence="6">Homeobox protein orthopedia</fullName>
    </recommendedName>
</protein>
<name>A0A195CXD1_9HYME</name>
<evidence type="ECO:0000256" key="4">
    <source>
        <dbReference type="ARBA" id="ARBA00023155"/>
    </source>
</evidence>
<dbReference type="PROSITE" id="PS50071">
    <property type="entry name" value="HOMEOBOX_2"/>
    <property type="match status" value="1"/>
</dbReference>
<feature type="compositionally biased region" description="Low complexity" evidence="9">
    <location>
        <begin position="395"/>
        <end position="404"/>
    </location>
</feature>
<dbReference type="InterPro" id="IPR009057">
    <property type="entry name" value="Homeodomain-like_sf"/>
</dbReference>
<dbReference type="Proteomes" id="UP000078542">
    <property type="component" value="Unassembled WGS sequence"/>
</dbReference>
<dbReference type="Pfam" id="PF00046">
    <property type="entry name" value="Homeodomain"/>
    <property type="match status" value="1"/>
</dbReference>
<evidence type="ECO:0000256" key="2">
    <source>
        <dbReference type="ARBA" id="ARBA00006503"/>
    </source>
</evidence>
<evidence type="ECO:0000313" key="13">
    <source>
        <dbReference type="Proteomes" id="UP000078542"/>
    </source>
</evidence>
<dbReference type="AlphaFoldDB" id="A0A195CXD1"/>
<dbReference type="InterPro" id="IPR003654">
    <property type="entry name" value="OAR_dom"/>
</dbReference>